<dbReference type="InterPro" id="IPR023828">
    <property type="entry name" value="Peptidase_S8_Ser-AS"/>
</dbReference>
<dbReference type="Pfam" id="PF02225">
    <property type="entry name" value="PA"/>
    <property type="match status" value="1"/>
</dbReference>
<name>A0A8J5KID0_ZINOF</name>
<evidence type="ECO:0000256" key="7">
    <source>
        <dbReference type="PROSITE-ProRule" id="PRU01240"/>
    </source>
</evidence>
<reference evidence="14 15" key="1">
    <citation type="submission" date="2020-08" db="EMBL/GenBank/DDBJ databases">
        <title>Plant Genome Project.</title>
        <authorList>
            <person name="Zhang R.-G."/>
        </authorList>
    </citation>
    <scope>NUCLEOTIDE SEQUENCE [LARGE SCALE GENOMIC DNA]</scope>
    <source>
        <tissue evidence="14">Rhizome</tissue>
    </source>
</reference>
<evidence type="ECO:0000256" key="5">
    <source>
        <dbReference type="ARBA" id="ARBA00022825"/>
    </source>
</evidence>
<sequence length="878" mass="93164">MASVAALVFVLFSFAGSFVFCNQTYIVYMDPTLRPAVHPTHHAWYAAHLQSLAIDPGRHLLYAYSDVLHGFAAALLPHHIPVLSSSPAILHIQPDPVLHLHTTRTPQFLGLASDAASALPRPIDAVEAASRDVFIAVLDTGVWPEAPSFSVPAGLPEVPSRWRGACEAGVDFSPSLCNRKLVGARSFARGFRAAAAAAGDGNVKGKPKEYQSARDRDGHGTHTASTAAGSAVANASLLGYAAGTARGMATAARVAAYKVCWASSCFGSDILAGIEAAIVDGADVLSLSLGGRSAPYFHDIIAIGAFAAADRGIFVACSAGNSGPGPATLANGAPWIATVGAGTLDRDFPAYARLGNGAKYTGVSLYSGNGMRKKLIPAVYGAGSTNASKLCLEGTLNPAQVRGKLVLCDRGVSARVEKGAVVKAAGGAGMILANTASNGEELVADSHLLPAMAVGKKEGDLIRLYITTDAKPRGVLAFGGTVLGVRPSPVVAAFSSRGPNPVSPEILKPDFIGPGVNILAGWSGEVGPTGLPKDRRRTQFNIMSGTSMSCPHISGVAALLKGAHPDWSPAAIKSALMTTAYYVDNTRSPLLDAAGGSFATPFAYGAGHVDPEKALSPGLIYDIATDDYVSFLCSLNYTIPHIKAIAKRNVTCLPRLSNPGNLNYPSFSVVFEKNLRAVKYRREVTNVGPATSYEVKVTGPDDVVVTVRPTRLVFERVHQKLKYSVTFVSKERGKSRGEAFGRITWASKQHKVQTPVAYTWKRSRELLAESKIQASYCWFPYGFLVFTAQSFSSCNAFSYVASNFHLRFNKKHLRAGGAFASTFANHSKRCRFRYIPLPSSSNFYRHHKLHGFFFCNPSLLLTSASQIADDGMMPILAV</sequence>
<evidence type="ECO:0000256" key="4">
    <source>
        <dbReference type="ARBA" id="ARBA00022801"/>
    </source>
</evidence>
<dbReference type="InterPro" id="IPR034197">
    <property type="entry name" value="Peptidases_S8_3"/>
</dbReference>
<proteinExistence type="inferred from homology"/>
<feature type="domain" description="Peptidase S8/S53" evidence="10">
    <location>
        <begin position="131"/>
        <end position="607"/>
    </location>
</feature>
<dbReference type="Gene3D" id="3.30.70.80">
    <property type="entry name" value="Peptidase S8 propeptide/proteinase inhibitor I9"/>
    <property type="match status" value="1"/>
</dbReference>
<dbReference type="PROSITE" id="PS51892">
    <property type="entry name" value="SUBTILASE"/>
    <property type="match status" value="1"/>
</dbReference>
<dbReference type="Pfam" id="PF05922">
    <property type="entry name" value="Inhibitor_I9"/>
    <property type="match status" value="1"/>
</dbReference>
<comment type="caution">
    <text evidence="14">The sequence shown here is derived from an EMBL/GenBank/DDBJ whole genome shotgun (WGS) entry which is preliminary data.</text>
</comment>
<dbReference type="GO" id="GO:0006508">
    <property type="term" value="P:proteolysis"/>
    <property type="evidence" value="ECO:0007669"/>
    <property type="project" value="UniProtKB-KW"/>
</dbReference>
<evidence type="ECO:0008006" key="16">
    <source>
        <dbReference type="Google" id="ProtNLM"/>
    </source>
</evidence>
<dbReference type="EMBL" id="JACMSC010000017">
    <property type="protein sequence ID" value="KAG6478048.1"/>
    <property type="molecule type" value="Genomic_DNA"/>
</dbReference>
<evidence type="ECO:0000259" key="11">
    <source>
        <dbReference type="Pfam" id="PF02225"/>
    </source>
</evidence>
<dbReference type="Gene3D" id="3.40.50.200">
    <property type="entry name" value="Peptidase S8/S53 domain"/>
    <property type="match status" value="1"/>
</dbReference>
<evidence type="ECO:0000256" key="6">
    <source>
        <dbReference type="PIRSR" id="PIRSR615500-1"/>
    </source>
</evidence>
<dbReference type="AlphaFoldDB" id="A0A8J5KID0"/>
<dbReference type="FunFam" id="3.40.50.200:FF:000006">
    <property type="entry name" value="Subtilisin-like protease SBT1.5"/>
    <property type="match status" value="1"/>
</dbReference>
<evidence type="ECO:0000259" key="13">
    <source>
        <dbReference type="Pfam" id="PF17766"/>
    </source>
</evidence>
<organism evidence="14 15">
    <name type="scientific">Zingiber officinale</name>
    <name type="common">Ginger</name>
    <name type="synonym">Amomum zingiber</name>
    <dbReference type="NCBI Taxonomy" id="94328"/>
    <lineage>
        <taxon>Eukaryota</taxon>
        <taxon>Viridiplantae</taxon>
        <taxon>Streptophyta</taxon>
        <taxon>Embryophyta</taxon>
        <taxon>Tracheophyta</taxon>
        <taxon>Spermatophyta</taxon>
        <taxon>Magnoliopsida</taxon>
        <taxon>Liliopsida</taxon>
        <taxon>Zingiberales</taxon>
        <taxon>Zingiberaceae</taxon>
        <taxon>Zingiber</taxon>
    </lineage>
</organism>
<dbReference type="InterPro" id="IPR045051">
    <property type="entry name" value="SBT"/>
</dbReference>
<evidence type="ECO:0000259" key="12">
    <source>
        <dbReference type="Pfam" id="PF05922"/>
    </source>
</evidence>
<feature type="signal peptide" evidence="9">
    <location>
        <begin position="1"/>
        <end position="17"/>
    </location>
</feature>
<feature type="region of interest" description="Disordered" evidence="8">
    <location>
        <begin position="200"/>
        <end position="225"/>
    </location>
</feature>
<dbReference type="InterPro" id="IPR003137">
    <property type="entry name" value="PA_domain"/>
</dbReference>
<evidence type="ECO:0000256" key="9">
    <source>
        <dbReference type="SAM" id="SignalP"/>
    </source>
</evidence>
<accession>A0A8J5KID0</accession>
<protein>
    <recommendedName>
        <fullName evidence="16">Subtilisin-like protease</fullName>
    </recommendedName>
</protein>
<dbReference type="PRINTS" id="PR00723">
    <property type="entry name" value="SUBTILISIN"/>
</dbReference>
<keyword evidence="2 7" id="KW-0645">Protease</keyword>
<feature type="domain" description="Subtilisin-like protease fibronectin type-III" evidence="13">
    <location>
        <begin position="661"/>
        <end position="757"/>
    </location>
</feature>
<dbReference type="Proteomes" id="UP000734854">
    <property type="component" value="Unassembled WGS sequence"/>
</dbReference>
<dbReference type="InterPro" id="IPR000209">
    <property type="entry name" value="Peptidase_S8/S53_dom"/>
</dbReference>
<feature type="domain" description="Inhibitor I9" evidence="12">
    <location>
        <begin position="24"/>
        <end position="101"/>
    </location>
</feature>
<dbReference type="PANTHER" id="PTHR10795">
    <property type="entry name" value="PROPROTEIN CONVERTASE SUBTILISIN/KEXIN"/>
    <property type="match status" value="1"/>
</dbReference>
<evidence type="ECO:0000256" key="3">
    <source>
        <dbReference type="ARBA" id="ARBA00022729"/>
    </source>
</evidence>
<dbReference type="FunFam" id="3.50.30.30:FF:000005">
    <property type="entry name" value="subtilisin-like protease SBT1.5"/>
    <property type="match status" value="1"/>
</dbReference>
<keyword evidence="15" id="KW-1185">Reference proteome</keyword>
<dbReference type="Gene3D" id="3.50.30.30">
    <property type="match status" value="1"/>
</dbReference>
<dbReference type="InterPro" id="IPR015500">
    <property type="entry name" value="Peptidase_S8_subtilisin-rel"/>
</dbReference>
<gene>
    <name evidence="14" type="ORF">ZIOFF_061480</name>
</gene>
<feature type="active site" description="Charge relay system" evidence="6 7">
    <location>
        <position position="219"/>
    </location>
</feature>
<keyword evidence="5 7" id="KW-0720">Serine protease</keyword>
<dbReference type="InterPro" id="IPR036852">
    <property type="entry name" value="Peptidase_S8/S53_dom_sf"/>
</dbReference>
<dbReference type="Pfam" id="PF17766">
    <property type="entry name" value="fn3_6"/>
    <property type="match status" value="1"/>
</dbReference>
<keyword evidence="3 9" id="KW-0732">Signal</keyword>
<dbReference type="GO" id="GO:0004252">
    <property type="term" value="F:serine-type endopeptidase activity"/>
    <property type="evidence" value="ECO:0007669"/>
    <property type="project" value="UniProtKB-UniRule"/>
</dbReference>
<keyword evidence="4 7" id="KW-0378">Hydrolase</keyword>
<feature type="active site" description="Charge relay system" evidence="6 7">
    <location>
        <position position="547"/>
    </location>
</feature>
<feature type="chain" id="PRO_5035273009" description="Subtilisin-like protease" evidence="9">
    <location>
        <begin position="18"/>
        <end position="878"/>
    </location>
</feature>
<dbReference type="InterPro" id="IPR037045">
    <property type="entry name" value="S8pro/Inhibitor_I9_sf"/>
</dbReference>
<evidence type="ECO:0000313" key="14">
    <source>
        <dbReference type="EMBL" id="KAG6478048.1"/>
    </source>
</evidence>
<evidence type="ECO:0000256" key="2">
    <source>
        <dbReference type="ARBA" id="ARBA00022670"/>
    </source>
</evidence>
<dbReference type="Gene3D" id="2.60.40.2310">
    <property type="match status" value="1"/>
</dbReference>
<evidence type="ECO:0000259" key="10">
    <source>
        <dbReference type="Pfam" id="PF00082"/>
    </source>
</evidence>
<evidence type="ECO:0000313" key="15">
    <source>
        <dbReference type="Proteomes" id="UP000734854"/>
    </source>
</evidence>
<dbReference type="InterPro" id="IPR010259">
    <property type="entry name" value="S8pro/Inhibitor_I9"/>
</dbReference>
<evidence type="ECO:0000256" key="8">
    <source>
        <dbReference type="SAM" id="MobiDB-lite"/>
    </source>
</evidence>
<dbReference type="CDD" id="cd04852">
    <property type="entry name" value="Peptidases_S8_3"/>
    <property type="match status" value="1"/>
</dbReference>
<dbReference type="CDD" id="cd02120">
    <property type="entry name" value="PA_subtilisin_like"/>
    <property type="match status" value="1"/>
</dbReference>
<feature type="domain" description="PA" evidence="11">
    <location>
        <begin position="387"/>
        <end position="461"/>
    </location>
</feature>
<dbReference type="PROSITE" id="PS00138">
    <property type="entry name" value="SUBTILASE_SER"/>
    <property type="match status" value="1"/>
</dbReference>
<evidence type="ECO:0000256" key="1">
    <source>
        <dbReference type="ARBA" id="ARBA00011073"/>
    </source>
</evidence>
<feature type="active site" description="Charge relay system" evidence="6 7">
    <location>
        <position position="139"/>
    </location>
</feature>
<dbReference type="SUPFAM" id="SSF52743">
    <property type="entry name" value="Subtilisin-like"/>
    <property type="match status" value="1"/>
</dbReference>
<dbReference type="Pfam" id="PF00082">
    <property type="entry name" value="Peptidase_S8"/>
    <property type="match status" value="1"/>
</dbReference>
<dbReference type="InterPro" id="IPR041469">
    <property type="entry name" value="Subtilisin-like_FN3"/>
</dbReference>
<comment type="similarity">
    <text evidence="1 7">Belongs to the peptidase S8 family.</text>
</comment>
<feature type="compositionally biased region" description="Basic and acidic residues" evidence="8">
    <location>
        <begin position="206"/>
        <end position="220"/>
    </location>
</feature>